<gene>
    <name evidence="1" type="ORF">MED92_01991</name>
</gene>
<dbReference type="InterPro" id="IPR038444">
    <property type="entry name" value="DUF465_sf"/>
</dbReference>
<dbReference type="Pfam" id="PF04325">
    <property type="entry name" value="DUF465"/>
    <property type="match status" value="1"/>
</dbReference>
<keyword evidence="2" id="KW-1185">Reference proteome</keyword>
<dbReference type="AlphaFoldDB" id="A0A7U8C561"/>
<dbReference type="Proteomes" id="UP000002171">
    <property type="component" value="Unassembled WGS sequence"/>
</dbReference>
<dbReference type="RefSeq" id="WP_007022417.1">
    <property type="nucleotide sequence ID" value="NZ_CH724127.1"/>
</dbReference>
<dbReference type="InterPro" id="IPR007420">
    <property type="entry name" value="DUF465"/>
</dbReference>
<protein>
    <recommendedName>
        <fullName evidence="3">GTP-binding protein</fullName>
    </recommendedName>
</protein>
<organism evidence="1 2">
    <name type="scientific">Neptuniibacter caesariensis</name>
    <dbReference type="NCBI Taxonomy" id="207954"/>
    <lineage>
        <taxon>Bacteria</taxon>
        <taxon>Pseudomonadati</taxon>
        <taxon>Pseudomonadota</taxon>
        <taxon>Gammaproteobacteria</taxon>
        <taxon>Oceanospirillales</taxon>
        <taxon>Oceanospirillaceae</taxon>
        <taxon>Neptuniibacter</taxon>
    </lineage>
</organism>
<evidence type="ECO:0000313" key="1">
    <source>
        <dbReference type="EMBL" id="EAR60931.1"/>
    </source>
</evidence>
<reference evidence="1 2" key="1">
    <citation type="submission" date="2006-02" db="EMBL/GenBank/DDBJ databases">
        <authorList>
            <person name="Pinhassi J."/>
            <person name="Pedros-Alio C."/>
            <person name="Ferriera S."/>
            <person name="Johnson J."/>
            <person name="Kravitz S."/>
            <person name="Halpern A."/>
            <person name="Remington K."/>
            <person name="Beeson K."/>
            <person name="Tran B."/>
            <person name="Rogers Y.-H."/>
            <person name="Friedman R."/>
            <person name="Venter J.C."/>
        </authorList>
    </citation>
    <scope>NUCLEOTIDE SEQUENCE [LARGE SCALE GENOMIC DNA]</scope>
    <source>
        <strain evidence="1 2">MED92</strain>
    </source>
</reference>
<dbReference type="Gene3D" id="6.10.280.50">
    <property type="match status" value="1"/>
</dbReference>
<dbReference type="OrthoDB" id="1263265at2"/>
<evidence type="ECO:0000313" key="2">
    <source>
        <dbReference type="Proteomes" id="UP000002171"/>
    </source>
</evidence>
<comment type="caution">
    <text evidence="1">The sequence shown here is derived from an EMBL/GenBank/DDBJ whole genome shotgun (WGS) entry which is preliminary data.</text>
</comment>
<name>A0A7U8C561_NEPCE</name>
<proteinExistence type="predicted"/>
<sequence>MINEHHDLIHEFPEHRERIHELKMEDARFARLFDEYHKVTKSVEKMEAEVEAVSTQVEEEAKYKRLKLKDELYAMLQA</sequence>
<accession>A0A7U8C561</accession>
<evidence type="ECO:0008006" key="3">
    <source>
        <dbReference type="Google" id="ProtNLM"/>
    </source>
</evidence>
<dbReference type="EMBL" id="AAOW01000012">
    <property type="protein sequence ID" value="EAR60931.1"/>
    <property type="molecule type" value="Genomic_DNA"/>
</dbReference>